<protein>
    <submittedName>
        <fullName evidence="4">Glycosyltransferase family 2 protein</fullName>
    </submittedName>
</protein>
<comment type="caution">
    <text evidence="4">The sequence shown here is derived from an EMBL/GenBank/DDBJ whole genome shotgun (WGS) entry which is preliminary data.</text>
</comment>
<reference evidence="4 5" key="1">
    <citation type="submission" date="2022-11" db="EMBL/GenBank/DDBJ databases">
        <title>Anaerobic phenanthrene biodegradation by a DNRA strain PheN6.</title>
        <authorList>
            <person name="Zhang Z."/>
        </authorList>
    </citation>
    <scope>NUCLEOTIDE SEQUENCE [LARGE SCALE GENOMIC DNA]</scope>
    <source>
        <strain evidence="4 5">PheN6</strain>
    </source>
</reference>
<dbReference type="InterPro" id="IPR050834">
    <property type="entry name" value="Glycosyltransf_2"/>
</dbReference>
<keyword evidence="5" id="KW-1185">Reference proteome</keyword>
<dbReference type="PANTHER" id="PTHR43685:SF14">
    <property type="entry name" value="GLYCOSYLTRANSFERASE 2-LIKE DOMAIN-CONTAINING PROTEIN"/>
    <property type="match status" value="1"/>
</dbReference>
<dbReference type="InterPro" id="IPR029044">
    <property type="entry name" value="Nucleotide-diphossugar_trans"/>
</dbReference>
<dbReference type="CDD" id="cd00761">
    <property type="entry name" value="Glyco_tranf_GTA_type"/>
    <property type="match status" value="1"/>
</dbReference>
<evidence type="ECO:0000259" key="2">
    <source>
        <dbReference type="Pfam" id="PF00535"/>
    </source>
</evidence>
<evidence type="ECO:0000313" key="5">
    <source>
        <dbReference type="Proteomes" id="UP001150259"/>
    </source>
</evidence>
<dbReference type="Pfam" id="PF02709">
    <property type="entry name" value="Glyco_transf_7C"/>
    <property type="match status" value="1"/>
</dbReference>
<dbReference type="RefSeq" id="WP_272462273.1">
    <property type="nucleotide sequence ID" value="NZ_JAPFQL010000040.1"/>
</dbReference>
<dbReference type="Proteomes" id="UP001150259">
    <property type="component" value="Unassembled WGS sequence"/>
</dbReference>
<dbReference type="Gene3D" id="3.90.550.10">
    <property type="entry name" value="Spore Coat Polysaccharide Biosynthesis Protein SpsA, Chain A"/>
    <property type="match status" value="1"/>
</dbReference>
<dbReference type="PANTHER" id="PTHR43685">
    <property type="entry name" value="GLYCOSYLTRANSFERASE"/>
    <property type="match status" value="1"/>
</dbReference>
<dbReference type="InterPro" id="IPR001173">
    <property type="entry name" value="Glyco_trans_2-like"/>
</dbReference>
<evidence type="ECO:0000259" key="3">
    <source>
        <dbReference type="Pfam" id="PF02709"/>
    </source>
</evidence>
<gene>
    <name evidence="4" type="ORF">OO014_10535</name>
</gene>
<evidence type="ECO:0000313" key="4">
    <source>
        <dbReference type="EMBL" id="MDC5697697.1"/>
    </source>
</evidence>
<dbReference type="Pfam" id="PF00535">
    <property type="entry name" value="Glycos_transf_2"/>
    <property type="match status" value="1"/>
</dbReference>
<keyword evidence="1" id="KW-0808">Transferase</keyword>
<sequence>MHPSDRGGSDPGPLAVSVIICVRNGAATLAAQLDGLARQVGAPPFEVLLVDNGSTDGSVPVFQRWAAARPGTVAAARVVDASDRVGLCYARNRGAAAAHAPVLAYCDADDIVGSQWVAAAHAAIGSGAEAVGGRVLSLDAARRPTEQLLLDSLDSVGPADGADGVYRYFWGCNFAVSAASLAEVGGFDEALPPYGCDDVEIGIRMTTRGVRMTHEPRMEVYYDPPRGLRRRLTRRYRAGVAEACLWARHPQVYRRRPTVAALLAGLPWTATRAAVRTAGGPKQRVLSAAEALARSVGLAEGLRVWVNAGRVPAHESTTGPVIPRSS</sequence>
<feature type="domain" description="Galactosyltransferase C-terminal" evidence="3">
    <location>
        <begin position="166"/>
        <end position="214"/>
    </location>
</feature>
<organism evidence="4 5">
    <name type="scientific">Intrasporangium calvum</name>
    <dbReference type="NCBI Taxonomy" id="53358"/>
    <lineage>
        <taxon>Bacteria</taxon>
        <taxon>Bacillati</taxon>
        <taxon>Actinomycetota</taxon>
        <taxon>Actinomycetes</taxon>
        <taxon>Micrococcales</taxon>
        <taxon>Intrasporangiaceae</taxon>
        <taxon>Intrasporangium</taxon>
    </lineage>
</organism>
<dbReference type="SUPFAM" id="SSF53448">
    <property type="entry name" value="Nucleotide-diphospho-sugar transferases"/>
    <property type="match status" value="1"/>
</dbReference>
<name>A0ABT5GHS7_9MICO</name>
<accession>A0ABT5GHS7</accession>
<feature type="domain" description="Glycosyltransferase 2-like" evidence="2">
    <location>
        <begin position="17"/>
        <end position="137"/>
    </location>
</feature>
<proteinExistence type="predicted"/>
<dbReference type="EMBL" id="JAPFQL010000040">
    <property type="protein sequence ID" value="MDC5697697.1"/>
    <property type="molecule type" value="Genomic_DNA"/>
</dbReference>
<evidence type="ECO:0000256" key="1">
    <source>
        <dbReference type="ARBA" id="ARBA00022679"/>
    </source>
</evidence>
<dbReference type="InterPro" id="IPR027791">
    <property type="entry name" value="Galactosyl_T_C"/>
</dbReference>